<dbReference type="GeneID" id="24573942"/>
<name>A0A0A0RNQ4_9CAUD</name>
<evidence type="ECO:0000313" key="1">
    <source>
        <dbReference type="EMBL" id="AIW03740.1"/>
    </source>
</evidence>
<sequence>MKIKQMNVNVIIEERWENIQRPEDGHKFINELFQAAQSELASEIYTTATLKVYIKGLPQNHQEALDLFQKGFYNPNKNILENSFAVSSSIVHDRSFVLFRTVGENVCKVIG</sequence>
<dbReference type="Proteomes" id="UP000030203">
    <property type="component" value="Segment"/>
</dbReference>
<gene>
    <name evidence="1" type="ORF">CPT_Moogle3</name>
</gene>
<dbReference type="RefSeq" id="YP_009145646.1">
    <property type="nucleotide sequence ID" value="NC_027293.1"/>
</dbReference>
<accession>A0A0A0RNQ4</accession>
<reference evidence="1 2" key="1">
    <citation type="journal article" date="2015" name="Genome Announc.">
        <title>Complete Genome Sequence of Citrobacter freundii Myophage Moogle.</title>
        <authorList>
            <person name="Nguyen Q.T."/>
            <person name="Luna A.J."/>
            <person name="Hernandez A.C."/>
            <person name="Kuty Everett G.F."/>
        </authorList>
    </citation>
    <scope>NUCLEOTIDE SEQUENCE [LARGE SCALE GENOMIC DNA]</scope>
</reference>
<dbReference type="EMBL" id="KM236239">
    <property type="protein sequence ID" value="AIW03740.1"/>
    <property type="molecule type" value="Genomic_DNA"/>
</dbReference>
<dbReference type="KEGG" id="vg:24573942"/>
<protein>
    <submittedName>
        <fullName evidence="1">Uncharacterized protein</fullName>
    </submittedName>
</protein>
<dbReference type="OrthoDB" id="16021at10239"/>
<organism evidence="1 2">
    <name type="scientific">Citrobacter phage Moogle</name>
    <dbReference type="NCBI Taxonomy" id="1540094"/>
    <lineage>
        <taxon>Viruses</taxon>
        <taxon>Duplodnaviria</taxon>
        <taxon>Heunggongvirae</taxon>
        <taxon>Uroviricota</taxon>
        <taxon>Caudoviricetes</taxon>
        <taxon>Andersonviridae</taxon>
        <taxon>Ounavirinae</taxon>
        <taxon>Mooglevirus</taxon>
        <taxon>Mooglevirus moogle</taxon>
    </lineage>
</organism>
<keyword evidence="2" id="KW-1185">Reference proteome</keyword>
<proteinExistence type="predicted"/>
<evidence type="ECO:0000313" key="2">
    <source>
        <dbReference type="Proteomes" id="UP000030203"/>
    </source>
</evidence>